<comment type="caution">
    <text evidence="3">The sequence shown here is derived from an EMBL/GenBank/DDBJ whole genome shotgun (WGS) entry which is preliminary data.</text>
</comment>
<dbReference type="Gene3D" id="3.50.50.60">
    <property type="entry name" value="FAD/NAD(P)-binding domain"/>
    <property type="match status" value="1"/>
</dbReference>
<dbReference type="NCBIfam" id="NF004834">
    <property type="entry name" value="PRK06185.1-3"/>
    <property type="match status" value="1"/>
</dbReference>
<evidence type="ECO:0000259" key="2">
    <source>
        <dbReference type="Pfam" id="PF01494"/>
    </source>
</evidence>
<dbReference type="EMBL" id="JACJQH010000024">
    <property type="protein sequence ID" value="MBD2197106.1"/>
    <property type="molecule type" value="Genomic_DNA"/>
</dbReference>
<sequence length="420" mass="46509">MTNSLSENPAHDIHDIIDVQTTDCCIVGGGPAGAVLALLLARQGIPVMLLEAHKDFDRDFRGDTIHPSVMEIMAELDLSDRLLALPHSKIRQLRIQTAEDSLTLADFSHIKTNYPYITMLPQVKFLEFITQEAQKYPSFQLIMGANVQELIITDGVVAGVRYRGGGGWHEIRAKLTVGADGRHSKLRQLGGFESVETSPSMDVLWFRLPRHPEDAEGGMGRIAKGHILVMLDRGEEWQIAYVIPKGGYQQLRTAGLEELKKSVVAVVPELGNRISNLHDWSQVAFLSVESSRVKRWYRPGLLLIGDAAHVMSPVGGVGINYAIQDAVVAANALAKPAVGIAKPLKNQNLQLQDLAKVQNQRELPTRIIQGFQTLIQKQIFTRILTSDETFQPPAFLRLPILRDFPARLIGLGLFPVHVQI</sequence>
<dbReference type="PRINTS" id="PR00420">
    <property type="entry name" value="RNGMNOXGNASE"/>
</dbReference>
<dbReference type="Proteomes" id="UP000658514">
    <property type="component" value="Unassembled WGS sequence"/>
</dbReference>
<dbReference type="InterPro" id="IPR002938">
    <property type="entry name" value="FAD-bd"/>
</dbReference>
<keyword evidence="4" id="KW-1185">Reference proteome</keyword>
<evidence type="ECO:0000313" key="3">
    <source>
        <dbReference type="EMBL" id="MBD2197106.1"/>
    </source>
</evidence>
<dbReference type="InterPro" id="IPR036188">
    <property type="entry name" value="FAD/NAD-bd_sf"/>
</dbReference>
<reference evidence="3 4" key="1">
    <citation type="journal article" date="2020" name="ISME J.">
        <title>Comparative genomics reveals insights into cyanobacterial evolution and habitat adaptation.</title>
        <authorList>
            <person name="Chen M.Y."/>
            <person name="Teng W.K."/>
            <person name="Zhao L."/>
            <person name="Hu C.X."/>
            <person name="Zhou Y.K."/>
            <person name="Han B.P."/>
            <person name="Song L.R."/>
            <person name="Shu W.S."/>
        </authorList>
    </citation>
    <scope>NUCLEOTIDE SEQUENCE [LARGE SCALE GENOMIC DNA]</scope>
    <source>
        <strain evidence="3 4">FACHB-288</strain>
    </source>
</reference>
<dbReference type="InterPro" id="IPR050631">
    <property type="entry name" value="PheA/TfdB_FAD_monoxygenase"/>
</dbReference>
<organism evidence="3 4">
    <name type="scientific">Calothrix parietina FACHB-288</name>
    <dbReference type="NCBI Taxonomy" id="2692896"/>
    <lineage>
        <taxon>Bacteria</taxon>
        <taxon>Bacillati</taxon>
        <taxon>Cyanobacteriota</taxon>
        <taxon>Cyanophyceae</taxon>
        <taxon>Nostocales</taxon>
        <taxon>Calotrichaceae</taxon>
        <taxon>Calothrix</taxon>
    </lineage>
</organism>
<dbReference type="SUPFAM" id="SSF51905">
    <property type="entry name" value="FAD/NAD(P)-binding domain"/>
    <property type="match status" value="1"/>
</dbReference>
<dbReference type="Pfam" id="PF01494">
    <property type="entry name" value="FAD_binding_3"/>
    <property type="match status" value="1"/>
</dbReference>
<dbReference type="RefSeq" id="WP_190543527.1">
    <property type="nucleotide sequence ID" value="NZ_CAWPNO010000056.1"/>
</dbReference>
<protein>
    <submittedName>
        <fullName evidence="3">FAD-dependent oxidoreductase</fullName>
    </submittedName>
</protein>
<evidence type="ECO:0000313" key="4">
    <source>
        <dbReference type="Proteomes" id="UP000658514"/>
    </source>
</evidence>
<gene>
    <name evidence="3" type="ORF">H6G24_16640</name>
</gene>
<dbReference type="PANTHER" id="PTHR43476:SF5">
    <property type="entry name" value="FAD-DEPENDENT MONOOXYGENASE"/>
    <property type="match status" value="1"/>
</dbReference>
<accession>A0ABR8AAU5</accession>
<keyword evidence="1" id="KW-0560">Oxidoreductase</keyword>
<evidence type="ECO:0000256" key="1">
    <source>
        <dbReference type="ARBA" id="ARBA00023002"/>
    </source>
</evidence>
<name>A0ABR8AAU5_9CYAN</name>
<feature type="domain" description="FAD-binding" evidence="2">
    <location>
        <begin position="22"/>
        <end position="342"/>
    </location>
</feature>
<dbReference type="PANTHER" id="PTHR43476">
    <property type="entry name" value="3-(3-HYDROXY-PHENYL)PROPIONATE/3-HYDROXYCINNAMIC ACID HYDROXYLASE"/>
    <property type="match status" value="1"/>
</dbReference>
<proteinExistence type="predicted"/>